<sequence>MVLGYRWSLSENYALGVETGYSRLGNFGSSILESVTFAFLGTPRAVPQGSSWKLRTRAMSLGASMKWSVSGPWTLMAHAGGIRSHATVDEGYVFMFLSRSRHLTTDRNGIYAGASFGYDITPQLTAALTADVYRVKFENGFVAGMHTNYIRVLGGSLEYRF</sequence>
<reference evidence="1 2" key="1">
    <citation type="journal article" date="2024" name="Curr. Microbiol.">
        <title>Luteibacter sahnii sp. nov., A Novel Yellow-Colored Xanthomonadin Pigment Producing Probiotic Bacterium from Healthy Rice Seed Microbiome.</title>
        <authorList>
            <person name="Jaiswal G."/>
            <person name="Rana R."/>
            <person name="Nayak P.K."/>
            <person name="Chouhan R."/>
            <person name="Gandhi S.G."/>
            <person name="Patel H.K."/>
            <person name="Patil P.B."/>
        </authorList>
    </citation>
    <scope>NUCLEOTIDE SEQUENCE [LARGE SCALE GENOMIC DNA]</scope>
    <source>
        <strain evidence="1 2">PPL201</strain>
    </source>
</reference>
<dbReference type="Proteomes" id="UP001528850">
    <property type="component" value="Unassembled WGS sequence"/>
</dbReference>
<evidence type="ECO:0008006" key="3">
    <source>
        <dbReference type="Google" id="ProtNLM"/>
    </source>
</evidence>
<keyword evidence="2" id="KW-1185">Reference proteome</keyword>
<evidence type="ECO:0000313" key="1">
    <source>
        <dbReference type="EMBL" id="MDF4026204.1"/>
    </source>
</evidence>
<evidence type="ECO:0000313" key="2">
    <source>
        <dbReference type="Proteomes" id="UP001528850"/>
    </source>
</evidence>
<comment type="caution">
    <text evidence="1">The sequence shown here is derived from an EMBL/GenBank/DDBJ whole genome shotgun (WGS) entry which is preliminary data.</text>
</comment>
<proteinExistence type="predicted"/>
<dbReference type="Gene3D" id="2.40.160.20">
    <property type="match status" value="1"/>
</dbReference>
<protein>
    <recommendedName>
        <fullName evidence="3">Outer membrane protein beta-barrel domain-containing protein</fullName>
    </recommendedName>
</protein>
<dbReference type="InterPro" id="IPR011250">
    <property type="entry name" value="OMP/PagP_B-barrel"/>
</dbReference>
<gene>
    <name evidence="1" type="ORF">P3W24_14610</name>
</gene>
<organism evidence="1 2">
    <name type="scientific">Luteibacter sahnii</name>
    <dbReference type="NCBI Taxonomy" id="3021977"/>
    <lineage>
        <taxon>Bacteria</taxon>
        <taxon>Pseudomonadati</taxon>
        <taxon>Pseudomonadota</taxon>
        <taxon>Gammaproteobacteria</taxon>
        <taxon>Lysobacterales</taxon>
        <taxon>Rhodanobacteraceae</taxon>
        <taxon>Luteibacter</taxon>
    </lineage>
</organism>
<accession>A0ABT6BDY5</accession>
<name>A0ABT6BDY5_9GAMM</name>
<dbReference type="SUPFAM" id="SSF56925">
    <property type="entry name" value="OMPA-like"/>
    <property type="match status" value="1"/>
</dbReference>
<dbReference type="EMBL" id="JARJJS010000004">
    <property type="protein sequence ID" value="MDF4026204.1"/>
    <property type="molecule type" value="Genomic_DNA"/>
</dbReference>